<evidence type="ECO:0000256" key="1">
    <source>
        <dbReference type="ARBA" id="ARBA00023015"/>
    </source>
</evidence>
<sequence>MLRIHFTSDDLARTTIAPGPDPMWETLLSLYRLRQPRGAVFFGEWRRRARTRLPSSARLLADLAPPKGYSADFMTPGRLVASVEEGVEAVRGTPRTRLGDDMAELVRRHPHRPVRAWMRRLADGDAAQVGRVADALRDYHAACLSPYWEHIRAQVEHDRIRRSRTLAAYGWERVLATLHPSARWSYPVLELDFPAEHDIHLDGRGLLLQPAFFCWGAPTTLLDTTLPPRLVYPIEHEPGWTDDGAERRRSRALPALLGVTRAQVLEAVAEGECTTSELARRLRVPPATASRHAAVLREAGLITTRRHRQSVIHAVAPLGVGLLEGGR</sequence>
<dbReference type="InterPro" id="IPR051011">
    <property type="entry name" value="Metal_resp_trans_reg"/>
</dbReference>
<name>A0ABQ4G7D0_9ACTN</name>
<evidence type="ECO:0000256" key="2">
    <source>
        <dbReference type="ARBA" id="ARBA00023125"/>
    </source>
</evidence>
<gene>
    <name evidence="5" type="ORF">Mco01_59830</name>
</gene>
<dbReference type="InterPro" id="IPR036390">
    <property type="entry name" value="WH_DNA-bd_sf"/>
</dbReference>
<dbReference type="Gene3D" id="1.10.10.10">
    <property type="entry name" value="Winged helix-like DNA-binding domain superfamily/Winged helix DNA-binding domain"/>
    <property type="match status" value="1"/>
</dbReference>
<dbReference type="InterPro" id="IPR001845">
    <property type="entry name" value="HTH_ArsR_DNA-bd_dom"/>
</dbReference>
<keyword evidence="6" id="KW-1185">Reference proteome</keyword>
<keyword evidence="1" id="KW-0805">Transcription regulation</keyword>
<keyword evidence="3" id="KW-0804">Transcription</keyword>
<dbReference type="RefSeq" id="WP_204060143.1">
    <property type="nucleotide sequence ID" value="NZ_BAAAGP010000006.1"/>
</dbReference>
<accession>A0ABQ4G7D0</accession>
<dbReference type="InterPro" id="IPR011991">
    <property type="entry name" value="ArsR-like_HTH"/>
</dbReference>
<reference evidence="5 6" key="1">
    <citation type="submission" date="2021-01" db="EMBL/GenBank/DDBJ databases">
        <title>Whole genome shotgun sequence of Microbispora corallina NBRC 16416.</title>
        <authorList>
            <person name="Komaki H."/>
            <person name="Tamura T."/>
        </authorList>
    </citation>
    <scope>NUCLEOTIDE SEQUENCE [LARGE SCALE GENOMIC DNA]</scope>
    <source>
        <strain evidence="5 6">NBRC 16416</strain>
    </source>
</reference>
<evidence type="ECO:0000256" key="3">
    <source>
        <dbReference type="ARBA" id="ARBA00023163"/>
    </source>
</evidence>
<proteinExistence type="predicted"/>
<dbReference type="SMART" id="SM00418">
    <property type="entry name" value="HTH_ARSR"/>
    <property type="match status" value="1"/>
</dbReference>
<dbReference type="EMBL" id="BOOC01000034">
    <property type="protein sequence ID" value="GIH42983.1"/>
    <property type="molecule type" value="Genomic_DNA"/>
</dbReference>
<dbReference type="Proteomes" id="UP000603904">
    <property type="component" value="Unassembled WGS sequence"/>
</dbReference>
<feature type="domain" description="HTH arsR-type" evidence="4">
    <location>
        <begin position="241"/>
        <end position="327"/>
    </location>
</feature>
<dbReference type="PANTHER" id="PTHR43132">
    <property type="entry name" value="ARSENICAL RESISTANCE OPERON REPRESSOR ARSR-RELATED"/>
    <property type="match status" value="1"/>
</dbReference>
<dbReference type="Pfam" id="PF01022">
    <property type="entry name" value="HTH_5"/>
    <property type="match status" value="1"/>
</dbReference>
<protein>
    <submittedName>
        <fullName evidence="5">Transcriptional regulator</fullName>
    </submittedName>
</protein>
<dbReference type="PROSITE" id="PS50987">
    <property type="entry name" value="HTH_ARSR_2"/>
    <property type="match status" value="1"/>
</dbReference>
<organism evidence="5 6">
    <name type="scientific">Microbispora corallina</name>
    <dbReference type="NCBI Taxonomy" id="83302"/>
    <lineage>
        <taxon>Bacteria</taxon>
        <taxon>Bacillati</taxon>
        <taxon>Actinomycetota</taxon>
        <taxon>Actinomycetes</taxon>
        <taxon>Streptosporangiales</taxon>
        <taxon>Streptosporangiaceae</taxon>
        <taxon>Microbispora</taxon>
    </lineage>
</organism>
<evidence type="ECO:0000313" key="6">
    <source>
        <dbReference type="Proteomes" id="UP000603904"/>
    </source>
</evidence>
<dbReference type="SUPFAM" id="SSF46785">
    <property type="entry name" value="Winged helix' DNA-binding domain"/>
    <property type="match status" value="1"/>
</dbReference>
<evidence type="ECO:0000313" key="5">
    <source>
        <dbReference type="EMBL" id="GIH42983.1"/>
    </source>
</evidence>
<evidence type="ECO:0000259" key="4">
    <source>
        <dbReference type="PROSITE" id="PS50987"/>
    </source>
</evidence>
<dbReference type="CDD" id="cd00090">
    <property type="entry name" value="HTH_ARSR"/>
    <property type="match status" value="1"/>
</dbReference>
<keyword evidence="2" id="KW-0238">DNA-binding</keyword>
<dbReference type="InterPro" id="IPR036388">
    <property type="entry name" value="WH-like_DNA-bd_sf"/>
</dbReference>
<comment type="caution">
    <text evidence="5">The sequence shown here is derived from an EMBL/GenBank/DDBJ whole genome shotgun (WGS) entry which is preliminary data.</text>
</comment>
<dbReference type="PANTHER" id="PTHR43132:SF8">
    <property type="entry name" value="HTH-TYPE TRANSCRIPTIONAL REGULATOR KMTR"/>
    <property type="match status" value="1"/>
</dbReference>